<accession>A0A1H2K6N9</accession>
<name>A0A1H2K6N9_9BACT</name>
<sequence length="144" mass="16413">MTKEVIRKYGERVGYSENELKIFHDGGHRIRQVERLSEASSLYTIEAEVVKACNCNSEHSIGQKFIIDVDGNFITKLCPKRMCVYLTSQLVVPVALINERLSEGLSPNDFHFMRYIRCPDTGVECLGYGEVTLKVQVVKRAKQK</sequence>
<proteinExistence type="predicted"/>
<evidence type="ECO:0000313" key="1">
    <source>
        <dbReference type="EMBL" id="SDU64006.1"/>
    </source>
</evidence>
<dbReference type="EMBL" id="FNLL01000021">
    <property type="protein sequence ID" value="SDU64006.1"/>
    <property type="molecule type" value="Genomic_DNA"/>
</dbReference>
<reference evidence="2" key="1">
    <citation type="submission" date="2016-10" db="EMBL/GenBank/DDBJ databases">
        <authorList>
            <person name="Varghese N."/>
            <person name="Submissions S."/>
        </authorList>
    </citation>
    <scope>NUCLEOTIDE SEQUENCE [LARGE SCALE GENOMIC DNA]</scope>
    <source>
        <strain evidence="2">DSM 3384</strain>
    </source>
</reference>
<dbReference type="RefSeq" id="WP_014955727.1">
    <property type="nucleotide sequence ID" value="NZ_FNLL01000021.1"/>
</dbReference>
<protein>
    <submittedName>
        <fullName evidence="1">TIGR04076 family protein</fullName>
    </submittedName>
</protein>
<keyword evidence="2" id="KW-1185">Reference proteome</keyword>
<evidence type="ECO:0000313" key="2">
    <source>
        <dbReference type="Proteomes" id="UP000199608"/>
    </source>
</evidence>
<dbReference type="AlphaFoldDB" id="A0A1H2K6N9"/>
<gene>
    <name evidence="1" type="ORF">SAMN04487931_12125</name>
</gene>
<dbReference type="Proteomes" id="UP000199608">
    <property type="component" value="Unassembled WGS sequence"/>
</dbReference>
<organism evidence="1 2">
    <name type="scientific">Desulfobacula phenolica</name>
    <dbReference type="NCBI Taxonomy" id="90732"/>
    <lineage>
        <taxon>Bacteria</taxon>
        <taxon>Pseudomonadati</taxon>
        <taxon>Thermodesulfobacteriota</taxon>
        <taxon>Desulfobacteria</taxon>
        <taxon>Desulfobacterales</taxon>
        <taxon>Desulfobacteraceae</taxon>
        <taxon>Desulfobacula</taxon>
    </lineage>
</organism>